<evidence type="ECO:0000256" key="6">
    <source>
        <dbReference type="SAM" id="MobiDB-lite"/>
    </source>
</evidence>
<evidence type="ECO:0008006" key="10">
    <source>
        <dbReference type="Google" id="ProtNLM"/>
    </source>
</evidence>
<dbReference type="EMBL" id="QMQA01000348">
    <property type="protein sequence ID" value="RLE09806.1"/>
    <property type="molecule type" value="Genomic_DNA"/>
</dbReference>
<evidence type="ECO:0000256" key="7">
    <source>
        <dbReference type="SAM" id="Phobius"/>
    </source>
</evidence>
<keyword evidence="2" id="KW-1003">Cell membrane</keyword>
<dbReference type="Pfam" id="PF04347">
    <property type="entry name" value="FliO"/>
    <property type="match status" value="1"/>
</dbReference>
<feature type="compositionally biased region" description="Polar residues" evidence="6">
    <location>
        <begin position="94"/>
        <end position="103"/>
    </location>
</feature>
<proteinExistence type="predicted"/>
<feature type="transmembrane region" description="Helical" evidence="7">
    <location>
        <begin position="160"/>
        <end position="184"/>
    </location>
</feature>
<dbReference type="AlphaFoldDB" id="A0A662D6D2"/>
<dbReference type="GO" id="GO:0016020">
    <property type="term" value="C:membrane"/>
    <property type="evidence" value="ECO:0007669"/>
    <property type="project" value="InterPro"/>
</dbReference>
<feature type="transmembrane region" description="Helical" evidence="7">
    <location>
        <begin position="20"/>
        <end position="39"/>
    </location>
</feature>
<protein>
    <recommendedName>
        <fullName evidence="10">Flagellar protein</fullName>
    </recommendedName>
</protein>
<comment type="subcellular location">
    <subcellularLocation>
        <location evidence="1">Cell membrane</location>
    </subcellularLocation>
</comment>
<organism evidence="8 9">
    <name type="scientific">Aerophobetes bacterium</name>
    <dbReference type="NCBI Taxonomy" id="2030807"/>
    <lineage>
        <taxon>Bacteria</taxon>
        <taxon>Candidatus Aerophobota</taxon>
    </lineage>
</organism>
<sequence length="298" mass="32745">MRTGRGKIVYSKRKYKIIPARVFLSIFFIFVLSTGNIVYSQERAGNSSVKSVASSDVSNYSSENQTGVKKILPQSSGGSGDREIKSATGEKSYPGSSAVSSGDKNGGETSPAKKSISGTEPVGESETSVSDQPVEAGTQRQPDGEDPYRYEEPKFDQRAISYPLLILRTIAILAVIIIGIYFIFRLLLKAKGKVISDTDIIRVLATYPLSPNRVIQIVEIAEKILVLGVTESNINLIMSVDDKEYADRIKLLSSKERAEGKGFKEQFMRFIGGSGGVRGGKISYLNNYKERIKKMKKF</sequence>
<feature type="region of interest" description="Disordered" evidence="6">
    <location>
        <begin position="58"/>
        <end position="150"/>
    </location>
</feature>
<evidence type="ECO:0000256" key="2">
    <source>
        <dbReference type="ARBA" id="ARBA00022475"/>
    </source>
</evidence>
<gene>
    <name evidence="8" type="ORF">DRJ04_09620</name>
</gene>
<evidence type="ECO:0000256" key="1">
    <source>
        <dbReference type="ARBA" id="ARBA00004236"/>
    </source>
</evidence>
<name>A0A662D6D2_UNCAE</name>
<dbReference type="InterPro" id="IPR022781">
    <property type="entry name" value="Flagellar_biosynth_FliO"/>
</dbReference>
<evidence type="ECO:0000313" key="9">
    <source>
        <dbReference type="Proteomes" id="UP000280417"/>
    </source>
</evidence>
<keyword evidence="4 7" id="KW-1133">Transmembrane helix</keyword>
<reference evidence="8 9" key="1">
    <citation type="submission" date="2018-06" db="EMBL/GenBank/DDBJ databases">
        <title>Extensive metabolic versatility and redundancy in microbially diverse, dynamic hydrothermal sediments.</title>
        <authorList>
            <person name="Dombrowski N."/>
            <person name="Teske A."/>
            <person name="Baker B.J."/>
        </authorList>
    </citation>
    <scope>NUCLEOTIDE SEQUENCE [LARGE SCALE GENOMIC DNA]</scope>
    <source>
        <strain evidence="8">B3_G15</strain>
    </source>
</reference>
<dbReference type="Proteomes" id="UP000280417">
    <property type="component" value="Unassembled WGS sequence"/>
</dbReference>
<evidence type="ECO:0000313" key="8">
    <source>
        <dbReference type="EMBL" id="RLE09806.1"/>
    </source>
</evidence>
<evidence type="ECO:0000256" key="5">
    <source>
        <dbReference type="ARBA" id="ARBA00023136"/>
    </source>
</evidence>
<dbReference type="GO" id="GO:0044781">
    <property type="term" value="P:bacterial-type flagellum organization"/>
    <property type="evidence" value="ECO:0007669"/>
    <property type="project" value="InterPro"/>
</dbReference>
<accession>A0A662D6D2</accession>
<keyword evidence="3 7" id="KW-0812">Transmembrane</keyword>
<comment type="caution">
    <text evidence="8">The sequence shown here is derived from an EMBL/GenBank/DDBJ whole genome shotgun (WGS) entry which is preliminary data.</text>
</comment>
<evidence type="ECO:0000256" key="4">
    <source>
        <dbReference type="ARBA" id="ARBA00022989"/>
    </source>
</evidence>
<evidence type="ECO:0000256" key="3">
    <source>
        <dbReference type="ARBA" id="ARBA00022692"/>
    </source>
</evidence>
<keyword evidence="5 7" id="KW-0472">Membrane</keyword>